<keyword evidence="5 15" id="KW-0633">Potassium transport</keyword>
<dbReference type="PROSITE" id="PS00154">
    <property type="entry name" value="ATPASE_E1_E2"/>
    <property type="match status" value="1"/>
</dbReference>
<dbReference type="EMBL" id="JANTQA010000008">
    <property type="protein sequence ID" value="KAJ3452821.1"/>
    <property type="molecule type" value="Genomic_DNA"/>
</dbReference>
<dbReference type="FunFam" id="2.70.150.10:FF:000003">
    <property type="entry name" value="Sodium/potassium-transporting ATPase subunit alpha"/>
    <property type="match status" value="1"/>
</dbReference>
<feature type="compositionally biased region" description="Basic and acidic residues" evidence="16">
    <location>
        <begin position="51"/>
        <end position="65"/>
    </location>
</feature>
<feature type="domain" description="Cation-transporting P-type ATPase N-terminal" evidence="17">
    <location>
        <begin position="123"/>
        <end position="197"/>
    </location>
</feature>
<dbReference type="InterPro" id="IPR008250">
    <property type="entry name" value="ATPase_P-typ_transduc_dom_A_sf"/>
</dbReference>
<dbReference type="InterPro" id="IPR018303">
    <property type="entry name" value="ATPase_P-typ_P_site"/>
</dbReference>
<gene>
    <name evidence="18" type="ORF">M0812_04598</name>
</gene>
<keyword evidence="11" id="KW-1278">Translocase</keyword>
<dbReference type="GO" id="GO:0005391">
    <property type="term" value="F:P-type sodium:potassium-exchanging transporter activity"/>
    <property type="evidence" value="ECO:0007669"/>
    <property type="project" value="UniProtKB-ARBA"/>
</dbReference>
<comment type="similarity">
    <text evidence="2 15">Belongs to the cation transport ATPase (P-type) (TC 3.A.3) family. Type IIC subfamily.</text>
</comment>
<dbReference type="FunFam" id="3.40.50.1000:FF:000083">
    <property type="entry name" value="Sodium/potassium-transporting ATPase subunit alpha"/>
    <property type="match status" value="1"/>
</dbReference>
<evidence type="ECO:0000313" key="18">
    <source>
        <dbReference type="EMBL" id="KAJ3452821.1"/>
    </source>
</evidence>
<keyword evidence="13 15" id="KW-0406">Ion transport</keyword>
<dbReference type="NCBIfam" id="TIGR01106">
    <property type="entry name" value="ATPase-IIC_X-K"/>
    <property type="match status" value="1"/>
</dbReference>
<dbReference type="InterPro" id="IPR036412">
    <property type="entry name" value="HAD-like_sf"/>
</dbReference>
<proteinExistence type="inferred from homology"/>
<keyword evidence="4" id="KW-1003">Cell membrane</keyword>
<dbReference type="Gene3D" id="3.40.50.1000">
    <property type="entry name" value="HAD superfamily/HAD-like"/>
    <property type="match status" value="1"/>
</dbReference>
<dbReference type="GO" id="GO:0046872">
    <property type="term" value="F:metal ion binding"/>
    <property type="evidence" value="ECO:0007669"/>
    <property type="project" value="UniProtKB-KW"/>
</dbReference>
<dbReference type="Pfam" id="PF00690">
    <property type="entry name" value="Cation_ATPase_N"/>
    <property type="match status" value="1"/>
</dbReference>
<evidence type="ECO:0000256" key="2">
    <source>
        <dbReference type="ARBA" id="ARBA00006934"/>
    </source>
</evidence>
<dbReference type="SFLD" id="SFLDF00027">
    <property type="entry name" value="p-type_atpase"/>
    <property type="match status" value="1"/>
</dbReference>
<dbReference type="GO" id="GO:0098797">
    <property type="term" value="C:plasma membrane protein complex"/>
    <property type="evidence" value="ECO:0007669"/>
    <property type="project" value="UniProtKB-ARBA"/>
</dbReference>
<dbReference type="GO" id="GO:0006883">
    <property type="term" value="P:intracellular sodium ion homeostasis"/>
    <property type="evidence" value="ECO:0007669"/>
    <property type="project" value="TreeGrafter"/>
</dbReference>
<keyword evidence="9 15" id="KW-0067">ATP-binding</keyword>
<dbReference type="SMART" id="SM00831">
    <property type="entry name" value="Cation_ATPase_N"/>
    <property type="match status" value="1"/>
</dbReference>
<dbReference type="SUPFAM" id="SSF56784">
    <property type="entry name" value="HAD-like"/>
    <property type="match status" value="1"/>
</dbReference>
<feature type="transmembrane region" description="Helical" evidence="15">
    <location>
        <begin position="961"/>
        <end position="982"/>
    </location>
</feature>
<comment type="subcellular location">
    <subcellularLocation>
        <location evidence="1 15">Cell membrane</location>
        <topology evidence="1 15">Multi-pass membrane protein</topology>
    </subcellularLocation>
</comment>
<evidence type="ECO:0000256" key="5">
    <source>
        <dbReference type="ARBA" id="ARBA00022538"/>
    </source>
</evidence>
<dbReference type="SFLD" id="SFLDG00002">
    <property type="entry name" value="C1.7:_P-type_atpase_like"/>
    <property type="match status" value="1"/>
</dbReference>
<dbReference type="InterPro" id="IPR023214">
    <property type="entry name" value="HAD_sf"/>
</dbReference>
<dbReference type="InterPro" id="IPR050510">
    <property type="entry name" value="Cation_transp_ATPase_P-type"/>
</dbReference>
<dbReference type="Gene3D" id="3.40.1110.10">
    <property type="entry name" value="Calcium-transporting ATPase, cytoplasmic domain N"/>
    <property type="match status" value="1"/>
</dbReference>
<accession>A0AAV8AEU5</accession>
<dbReference type="GO" id="GO:1902600">
    <property type="term" value="P:proton transmembrane transport"/>
    <property type="evidence" value="ECO:0007669"/>
    <property type="project" value="TreeGrafter"/>
</dbReference>
<feature type="region of interest" description="Disordered" evidence="16">
    <location>
        <begin position="1"/>
        <end position="69"/>
    </location>
</feature>
<dbReference type="Pfam" id="PF13246">
    <property type="entry name" value="Cation_ATPase"/>
    <property type="match status" value="1"/>
</dbReference>
<dbReference type="InterPro" id="IPR004014">
    <property type="entry name" value="ATPase_P-typ_cation-transptr_N"/>
</dbReference>
<feature type="transmembrane region" description="Helical" evidence="15">
    <location>
        <begin position="906"/>
        <end position="928"/>
    </location>
</feature>
<feature type="transmembrane region" description="Helical" evidence="15">
    <location>
        <begin position="1034"/>
        <end position="1050"/>
    </location>
</feature>
<evidence type="ECO:0000256" key="8">
    <source>
        <dbReference type="ARBA" id="ARBA00022741"/>
    </source>
</evidence>
<dbReference type="InterPro" id="IPR044492">
    <property type="entry name" value="P_typ_ATPase_HD_dom"/>
</dbReference>
<dbReference type="PRINTS" id="PR00119">
    <property type="entry name" value="CATATPASE"/>
</dbReference>
<dbReference type="FunFam" id="3.40.1110.10:FF:000001">
    <property type="entry name" value="Sodium/potassium-transporting ATPase subunit alpha"/>
    <property type="match status" value="1"/>
</dbReference>
<dbReference type="Gene3D" id="1.20.1110.10">
    <property type="entry name" value="Calcium-transporting ATPase, transmembrane domain"/>
    <property type="match status" value="1"/>
</dbReference>
<keyword evidence="10 15" id="KW-0630">Potassium</keyword>
<dbReference type="GO" id="GO:0016887">
    <property type="term" value="F:ATP hydrolysis activity"/>
    <property type="evidence" value="ECO:0007669"/>
    <property type="project" value="InterPro"/>
</dbReference>
<dbReference type="Proteomes" id="UP001146793">
    <property type="component" value="Unassembled WGS sequence"/>
</dbReference>
<evidence type="ECO:0000256" key="4">
    <source>
        <dbReference type="ARBA" id="ARBA00022475"/>
    </source>
</evidence>
<evidence type="ECO:0000256" key="9">
    <source>
        <dbReference type="ARBA" id="ARBA00022840"/>
    </source>
</evidence>
<reference evidence="18" key="1">
    <citation type="submission" date="2022-08" db="EMBL/GenBank/DDBJ databases">
        <title>Novel sulphate-reducing endosymbionts in the free-living metamonad Anaeramoeba.</title>
        <authorList>
            <person name="Jerlstrom-Hultqvist J."/>
            <person name="Cepicka I."/>
            <person name="Gallot-Lavallee L."/>
            <person name="Salas-Leiva D."/>
            <person name="Curtis B.A."/>
            <person name="Zahonova K."/>
            <person name="Pipaliya S."/>
            <person name="Dacks J."/>
            <person name="Roger A.J."/>
        </authorList>
    </citation>
    <scope>NUCLEOTIDE SEQUENCE</scope>
    <source>
        <strain evidence="18">Busselton2</strain>
    </source>
</reference>
<comment type="caution">
    <text evidence="18">The sequence shown here is derived from an EMBL/GenBank/DDBJ whole genome shotgun (WGS) entry which is preliminary data.</text>
</comment>
<dbReference type="SUPFAM" id="SSF81665">
    <property type="entry name" value="Calcium ATPase, transmembrane domain M"/>
    <property type="match status" value="1"/>
</dbReference>
<dbReference type="GO" id="GO:0005524">
    <property type="term" value="F:ATP binding"/>
    <property type="evidence" value="ECO:0007669"/>
    <property type="project" value="UniProtKB-KW"/>
</dbReference>
<keyword evidence="14 15" id="KW-0472">Membrane</keyword>
<dbReference type="InterPro" id="IPR023298">
    <property type="entry name" value="ATPase_P-typ_TM_dom_sf"/>
</dbReference>
<dbReference type="PRINTS" id="PR00121">
    <property type="entry name" value="NAKATPASE"/>
</dbReference>
<dbReference type="FunFam" id="1.20.1110.10:FF:000038">
    <property type="entry name" value="Sodium/potassium-transporting ATPase subunit alpha"/>
    <property type="match status" value="1"/>
</dbReference>
<evidence type="ECO:0000256" key="11">
    <source>
        <dbReference type="ARBA" id="ARBA00022967"/>
    </source>
</evidence>
<keyword evidence="8 15" id="KW-0547">Nucleotide-binding</keyword>
<dbReference type="InterPro" id="IPR059000">
    <property type="entry name" value="ATPase_P-type_domA"/>
</dbReference>
<dbReference type="SUPFAM" id="SSF81653">
    <property type="entry name" value="Calcium ATPase, transduction domain A"/>
    <property type="match status" value="1"/>
</dbReference>
<dbReference type="AlphaFoldDB" id="A0AAV8AEU5"/>
<evidence type="ECO:0000259" key="17">
    <source>
        <dbReference type="SMART" id="SM00831"/>
    </source>
</evidence>
<dbReference type="PANTHER" id="PTHR43294:SF21">
    <property type="entry name" value="CATION TRANSPORTING ATPASE"/>
    <property type="match status" value="1"/>
</dbReference>
<dbReference type="Pfam" id="PF08282">
    <property type="entry name" value="Hydrolase_3"/>
    <property type="match status" value="1"/>
</dbReference>
<evidence type="ECO:0000256" key="14">
    <source>
        <dbReference type="ARBA" id="ARBA00023136"/>
    </source>
</evidence>
<dbReference type="Pfam" id="PF00689">
    <property type="entry name" value="Cation_ATPase_C"/>
    <property type="match status" value="1"/>
</dbReference>
<dbReference type="InterPro" id="IPR023299">
    <property type="entry name" value="ATPase_P-typ_cyto_dom_N"/>
</dbReference>
<protein>
    <recommendedName>
        <fullName evidence="15">Sodium/potassium-transporting ATPase subunit alpha</fullName>
    </recommendedName>
</protein>
<evidence type="ECO:0000256" key="10">
    <source>
        <dbReference type="ARBA" id="ARBA00022958"/>
    </source>
</evidence>
<keyword evidence="7 15" id="KW-0812">Transmembrane</keyword>
<feature type="transmembrane region" description="Helical" evidence="15">
    <location>
        <begin position="367"/>
        <end position="387"/>
    </location>
</feature>
<organism evidence="18 19">
    <name type="scientific">Anaeramoeba flamelloides</name>
    <dbReference type="NCBI Taxonomy" id="1746091"/>
    <lineage>
        <taxon>Eukaryota</taxon>
        <taxon>Metamonada</taxon>
        <taxon>Anaeramoebidae</taxon>
        <taxon>Anaeramoeba</taxon>
    </lineage>
</organism>
<keyword evidence="12 15" id="KW-1133">Transmembrane helix</keyword>
<dbReference type="PANTHER" id="PTHR43294">
    <property type="entry name" value="SODIUM/POTASSIUM-TRANSPORTING ATPASE SUBUNIT ALPHA"/>
    <property type="match status" value="1"/>
</dbReference>
<name>A0AAV8AEU5_9EUKA</name>
<dbReference type="GO" id="GO:1990573">
    <property type="term" value="P:potassium ion import across plasma membrane"/>
    <property type="evidence" value="ECO:0007669"/>
    <property type="project" value="TreeGrafter"/>
</dbReference>
<dbReference type="FunFam" id="3.40.50.1000:FF:000001">
    <property type="entry name" value="Phospholipid-transporting ATPase IC"/>
    <property type="match status" value="1"/>
</dbReference>
<feature type="transmembrane region" description="Helical" evidence="15">
    <location>
        <begin position="177"/>
        <end position="198"/>
    </location>
</feature>
<evidence type="ECO:0000256" key="16">
    <source>
        <dbReference type="SAM" id="MobiDB-lite"/>
    </source>
</evidence>
<feature type="transmembrane region" description="Helical" evidence="15">
    <location>
        <begin position="1002"/>
        <end position="1022"/>
    </location>
</feature>
<keyword evidence="3 15" id="KW-0813">Transport</keyword>
<dbReference type="InterPro" id="IPR001757">
    <property type="entry name" value="P_typ_ATPase"/>
</dbReference>
<evidence type="ECO:0000256" key="7">
    <source>
        <dbReference type="ARBA" id="ARBA00022692"/>
    </source>
</evidence>
<dbReference type="InterPro" id="IPR006068">
    <property type="entry name" value="ATPase_P-typ_cation-transptr_C"/>
</dbReference>
<evidence type="ECO:0000256" key="1">
    <source>
        <dbReference type="ARBA" id="ARBA00004651"/>
    </source>
</evidence>
<evidence type="ECO:0000256" key="15">
    <source>
        <dbReference type="RuleBase" id="RU362084"/>
    </source>
</evidence>
<dbReference type="Pfam" id="PF00122">
    <property type="entry name" value="E1-E2_ATPase"/>
    <property type="match status" value="1"/>
</dbReference>
<evidence type="ECO:0000256" key="12">
    <source>
        <dbReference type="ARBA" id="ARBA00022989"/>
    </source>
</evidence>
<dbReference type="InterPro" id="IPR005775">
    <property type="entry name" value="P-type_ATPase_IIC"/>
</dbReference>
<dbReference type="SFLD" id="SFLDS00003">
    <property type="entry name" value="Haloacid_Dehalogenase"/>
    <property type="match status" value="1"/>
</dbReference>
<evidence type="ECO:0000256" key="3">
    <source>
        <dbReference type="ARBA" id="ARBA00022448"/>
    </source>
</evidence>
<dbReference type="Gene3D" id="2.70.150.10">
    <property type="entry name" value="Calcium-transporting ATPase, cytoplasmic transduction domain A"/>
    <property type="match status" value="1"/>
</dbReference>
<evidence type="ECO:0000313" key="19">
    <source>
        <dbReference type="Proteomes" id="UP001146793"/>
    </source>
</evidence>
<keyword evidence="15" id="KW-0479">Metal-binding</keyword>
<dbReference type="NCBIfam" id="TIGR01494">
    <property type="entry name" value="ATPase_P-type"/>
    <property type="match status" value="2"/>
</dbReference>
<evidence type="ECO:0000256" key="6">
    <source>
        <dbReference type="ARBA" id="ARBA00022553"/>
    </source>
</evidence>
<sequence>MTNKQSSSDVEGLYDGNTSSDSKKKGIELDSMSENDPLNNNFDFENDDLVEENKEPNMDLDRSEHGSQSSNYIPEIKRTKSYELATKYQERRQKLNRLRELKLKNKKVDDGTEDDLKKELEIDEHKLDLKNLLKRLETDEERGLTHEIARHKLEVSGPNVLTPPKKTPKFFKFLKEFTGGFALLLLAGSLLSGFGYALDTEAIDYLYLCIVLFLVVFITACFSYYQQAKSDAIMEGFKKLVPEFALVIREGEQQKIDSTLVVPGDIIVVKAGSKVPADFRILKTDNFKVDNSSLTGESEPVARSAECTSDNPLETHNLAFYSTLANEGVAKGVVIRTGDATLIGHIASLTIVTKPAPTPIHIEINKFIHLISYVAIFLGVVFFGFGISIKTPWITNLIFCIGIIVANVPEGLLSTVTVSLTLTAKRMSKKFVLVKNLESVETLGSTSVICSDKTGTLTQNRMTVAHLWYDSRSYNADTRIDHRFNQVDPSFQTLFDIMALCNNAIFLPDQQEVPVLKRKTDGDASESALLKFCEPIKKVKEYRLDYPKVAEILFNSKNKYQLSIHSDYEHENRPLKVVMKGAPERIIDRCSHILIEGKREKIDESWIQKFHDANNSFGSMGERVLGFCTMELDPEQYPHDFNFNVVKPNFPVDEGFTFVGLVSMIDPPKPGVREAVANCHSSGIKIIMVTGDQAITARAIAEDVGILTRGNVENGVGIVVTGSELKEMSTEELDEIIQYDEIVFARTSPQQKLIIVEACQRAGHVTAVTGDGTNDAPALKKADIGVAMGIGGSDVAKEAANMILLDDNFASIVNGVEEGRLIFDNLKKSIAYTLTSNIPEITPFLTFITLGLPLPLTTLMILCIDLGTDLWPAISLAYETAETDIMKRLPRNSKTERLVSKKMISFTYLQIGMIQALAGFACYFVVFMDYGIKPTELFFKNTEFVDKNIILFGMDYEERMLALRTAQSAFLVSIVIVQWADLLISKTRRLSLFQQGLKNNKALISGLVFETVLVCLFIYLPGVNRVLGAEPLKFQYWLVAIPFSILIFLYDEARKYFLRKTANGWVERFTQY</sequence>
<dbReference type="SUPFAM" id="SSF81660">
    <property type="entry name" value="Metal cation-transporting ATPase, ATP-binding domain N"/>
    <property type="match status" value="1"/>
</dbReference>
<feature type="transmembrane region" description="Helical" evidence="15">
    <location>
        <begin position="393"/>
        <end position="422"/>
    </location>
</feature>
<dbReference type="GO" id="GO:0036376">
    <property type="term" value="P:sodium ion export across plasma membrane"/>
    <property type="evidence" value="ECO:0007669"/>
    <property type="project" value="TreeGrafter"/>
</dbReference>
<keyword evidence="6" id="KW-0597">Phosphoprotein</keyword>
<feature type="compositionally biased region" description="Low complexity" evidence="16">
    <location>
        <begin position="34"/>
        <end position="43"/>
    </location>
</feature>
<feature type="transmembrane region" description="Helical" evidence="15">
    <location>
        <begin position="204"/>
        <end position="225"/>
    </location>
</feature>
<dbReference type="GO" id="GO:0043226">
    <property type="term" value="C:organelle"/>
    <property type="evidence" value="ECO:0007669"/>
    <property type="project" value="UniProtKB-ARBA"/>
</dbReference>
<evidence type="ECO:0000256" key="13">
    <source>
        <dbReference type="ARBA" id="ARBA00023065"/>
    </source>
</evidence>
<dbReference type="GO" id="GO:0090533">
    <property type="term" value="C:cation-transporting ATPase complex"/>
    <property type="evidence" value="ECO:0007669"/>
    <property type="project" value="UniProtKB-ARBA"/>
</dbReference>
<dbReference type="GO" id="GO:0030007">
    <property type="term" value="P:intracellular potassium ion homeostasis"/>
    <property type="evidence" value="ECO:0007669"/>
    <property type="project" value="TreeGrafter"/>
</dbReference>